<keyword evidence="2" id="KW-1185">Reference proteome</keyword>
<feature type="non-terminal residue" evidence="1">
    <location>
        <position position="253"/>
    </location>
</feature>
<reference evidence="1" key="1">
    <citation type="journal article" date="2020" name="Stud. Mycol.">
        <title>101 Dothideomycetes genomes: a test case for predicting lifestyles and emergence of pathogens.</title>
        <authorList>
            <person name="Haridas S."/>
            <person name="Albert R."/>
            <person name="Binder M."/>
            <person name="Bloem J."/>
            <person name="Labutti K."/>
            <person name="Salamov A."/>
            <person name="Andreopoulos B."/>
            <person name="Baker S."/>
            <person name="Barry K."/>
            <person name="Bills G."/>
            <person name="Bluhm B."/>
            <person name="Cannon C."/>
            <person name="Castanera R."/>
            <person name="Culley D."/>
            <person name="Daum C."/>
            <person name="Ezra D."/>
            <person name="Gonzalez J."/>
            <person name="Henrissat B."/>
            <person name="Kuo A."/>
            <person name="Liang C."/>
            <person name="Lipzen A."/>
            <person name="Lutzoni F."/>
            <person name="Magnuson J."/>
            <person name="Mondo S."/>
            <person name="Nolan M."/>
            <person name="Ohm R."/>
            <person name="Pangilinan J."/>
            <person name="Park H.-J."/>
            <person name="Ramirez L."/>
            <person name="Alfaro M."/>
            <person name="Sun H."/>
            <person name="Tritt A."/>
            <person name="Yoshinaga Y."/>
            <person name="Zwiers L.-H."/>
            <person name="Turgeon B."/>
            <person name="Goodwin S."/>
            <person name="Spatafora J."/>
            <person name="Crous P."/>
            <person name="Grigoriev I."/>
        </authorList>
    </citation>
    <scope>NUCLEOTIDE SEQUENCE</scope>
    <source>
        <strain evidence="1">CBS 207.26</strain>
    </source>
</reference>
<gene>
    <name evidence="1" type="ORF">K469DRAFT_653516</name>
</gene>
<dbReference type="Proteomes" id="UP000800200">
    <property type="component" value="Unassembled WGS sequence"/>
</dbReference>
<protein>
    <submittedName>
        <fullName evidence="1">Uncharacterized protein</fullName>
    </submittedName>
</protein>
<accession>A0A6A6EM20</accession>
<dbReference type="EMBL" id="ML994615">
    <property type="protein sequence ID" value="KAF2192215.1"/>
    <property type="molecule type" value="Genomic_DNA"/>
</dbReference>
<evidence type="ECO:0000313" key="2">
    <source>
        <dbReference type="Proteomes" id="UP000800200"/>
    </source>
</evidence>
<sequence length="253" mass="27601">MDDVQYQAVLAFESLGIGLLVHPSRFGDAIDALGGRKNEKFARFNLLIGLSGDGLPRTLRNSTGCVSAFNLVIACKTCYDNTKMANILHQLMINQGVYSTSPASPYQLVQLLNAISGYADKLIPVQYFTDLSHEVLSRLTISTELPGLLSDLDPKPAAGILTAIFTAIQNQQIDRITLNDCVGGIWLATVLLWLDPTTIQISLRGESIYGDNNRRLCLSFSSAKDGESWVIHEWKAEKNVSALIVPATNNSSN</sequence>
<dbReference type="OrthoDB" id="5092088at2759"/>
<dbReference type="AlphaFoldDB" id="A0A6A6EM20"/>
<name>A0A6A6EM20_9PEZI</name>
<organism evidence="1 2">
    <name type="scientific">Zopfia rhizophila CBS 207.26</name>
    <dbReference type="NCBI Taxonomy" id="1314779"/>
    <lineage>
        <taxon>Eukaryota</taxon>
        <taxon>Fungi</taxon>
        <taxon>Dikarya</taxon>
        <taxon>Ascomycota</taxon>
        <taxon>Pezizomycotina</taxon>
        <taxon>Dothideomycetes</taxon>
        <taxon>Dothideomycetes incertae sedis</taxon>
        <taxon>Zopfiaceae</taxon>
        <taxon>Zopfia</taxon>
    </lineage>
</organism>
<evidence type="ECO:0000313" key="1">
    <source>
        <dbReference type="EMBL" id="KAF2192215.1"/>
    </source>
</evidence>
<proteinExistence type="predicted"/>